<dbReference type="OMA" id="FSKAYDH"/>
<dbReference type="InterPro" id="IPR007523">
    <property type="entry name" value="NDUFAF3/AAMDC"/>
</dbReference>
<keyword evidence="3" id="KW-0496">Mitochondrion</keyword>
<dbReference type="EMBL" id="LR899012">
    <property type="protein sequence ID" value="CAD7088162.1"/>
    <property type="molecule type" value="Genomic_DNA"/>
</dbReference>
<dbReference type="FunFam" id="3.40.1230.10:FF:000004">
    <property type="entry name" value="Blast:NADH dehydrogenase"/>
    <property type="match status" value="1"/>
</dbReference>
<accession>A0A7R8UW07</accession>
<organism evidence="5 6">
    <name type="scientific">Hermetia illucens</name>
    <name type="common">Black soldier fly</name>
    <dbReference type="NCBI Taxonomy" id="343691"/>
    <lineage>
        <taxon>Eukaryota</taxon>
        <taxon>Metazoa</taxon>
        <taxon>Ecdysozoa</taxon>
        <taxon>Arthropoda</taxon>
        <taxon>Hexapoda</taxon>
        <taxon>Insecta</taxon>
        <taxon>Pterygota</taxon>
        <taxon>Neoptera</taxon>
        <taxon>Endopterygota</taxon>
        <taxon>Diptera</taxon>
        <taxon>Brachycera</taxon>
        <taxon>Stratiomyomorpha</taxon>
        <taxon>Stratiomyidae</taxon>
        <taxon>Hermetiinae</taxon>
        <taxon>Hermetia</taxon>
    </lineage>
</organism>
<name>A0A7R8UW07_HERIL</name>
<dbReference type="InParanoid" id="A0A7R8UW07"/>
<evidence type="ECO:0000313" key="6">
    <source>
        <dbReference type="Proteomes" id="UP000594454"/>
    </source>
</evidence>
<dbReference type="PANTHER" id="PTHR21192">
    <property type="entry name" value="NUCLEAR PROTEIN E3-3"/>
    <property type="match status" value="1"/>
</dbReference>
<evidence type="ECO:0000256" key="4">
    <source>
        <dbReference type="ARBA" id="ARBA00049984"/>
    </source>
</evidence>
<dbReference type="AlphaFoldDB" id="A0A7R8UW07"/>
<proteinExistence type="inferred from homology"/>
<evidence type="ECO:0000256" key="3">
    <source>
        <dbReference type="ARBA" id="ARBA00023128"/>
    </source>
</evidence>
<dbReference type="Gene3D" id="3.40.1230.10">
    <property type="entry name" value="MTH938-like"/>
    <property type="match status" value="1"/>
</dbReference>
<evidence type="ECO:0000256" key="1">
    <source>
        <dbReference type="ARBA" id="ARBA00004173"/>
    </source>
</evidence>
<evidence type="ECO:0000313" key="5">
    <source>
        <dbReference type="EMBL" id="CAD7088162.1"/>
    </source>
</evidence>
<dbReference type="Proteomes" id="UP000594454">
    <property type="component" value="Chromosome 4"/>
</dbReference>
<dbReference type="PANTHER" id="PTHR21192:SF2">
    <property type="entry name" value="NADH DEHYDROGENASE [UBIQUINONE] 1 ALPHA SUBCOMPLEX ASSEMBLY FACTOR 3"/>
    <property type="match status" value="1"/>
</dbReference>
<dbReference type="FunCoup" id="A0A7R8UW07">
    <property type="interactions" value="802"/>
</dbReference>
<dbReference type="Pfam" id="PF04430">
    <property type="entry name" value="DUF498"/>
    <property type="match status" value="1"/>
</dbReference>
<evidence type="ECO:0000256" key="2">
    <source>
        <dbReference type="ARBA" id="ARBA00021776"/>
    </source>
</evidence>
<dbReference type="CDD" id="cd05125">
    <property type="entry name" value="Mth938_2P1-like"/>
    <property type="match status" value="1"/>
</dbReference>
<gene>
    <name evidence="5" type="ORF">HERILL_LOCUS10813</name>
</gene>
<dbReference type="SUPFAM" id="SSF64076">
    <property type="entry name" value="MTH938-like"/>
    <property type="match status" value="1"/>
</dbReference>
<dbReference type="InterPro" id="IPR036748">
    <property type="entry name" value="MTH938-like_sf"/>
</dbReference>
<dbReference type="GO" id="GO:0005743">
    <property type="term" value="C:mitochondrial inner membrane"/>
    <property type="evidence" value="ECO:0007669"/>
    <property type="project" value="TreeGrafter"/>
</dbReference>
<comment type="similarity">
    <text evidence="4">Belongs to the NDUFAF3 family.</text>
</comment>
<protein>
    <recommendedName>
        <fullName evidence="2">NADH dehydrogenase [ubiquinone] 1 alpha subcomplex assembly factor 3</fullName>
    </recommendedName>
</protein>
<dbReference type="GO" id="GO:0032981">
    <property type="term" value="P:mitochondrial respiratory chain complex I assembly"/>
    <property type="evidence" value="ECO:0007669"/>
    <property type="project" value="InterPro"/>
</dbReference>
<comment type="subcellular location">
    <subcellularLocation>
        <location evidence="1">Mitochondrion</location>
    </subcellularLocation>
</comment>
<sequence>MSQLVTRCLSAFRRQLLLNATTPIRIATASKSNPAYEHDGKTRVSILNKELDLGLMINNFSQVGFRLNNEMVIVGPMAIFPRSALSWNVGSMDDINEDSLSLFYTLEPKIDILVLGIGDQKVTPKFSRKIIEFMRKYRINVEVLSTEQACATFNFLNAESRMVAAALIPPLHISYNENDLLQTKLRQKELYHTDDF</sequence>
<dbReference type="InterPro" id="IPR034095">
    <property type="entry name" value="NDUF3"/>
</dbReference>
<keyword evidence="6" id="KW-1185">Reference proteome</keyword>
<reference evidence="5 6" key="1">
    <citation type="submission" date="2020-11" db="EMBL/GenBank/DDBJ databases">
        <authorList>
            <person name="Wallbank WR R."/>
            <person name="Pardo Diaz C."/>
            <person name="Kozak K."/>
            <person name="Martin S."/>
            <person name="Jiggins C."/>
            <person name="Moest M."/>
            <person name="Warren A I."/>
            <person name="Generalovic N T."/>
            <person name="Byers J.R.P. K."/>
            <person name="Montejo-Kovacevich G."/>
            <person name="Yen C E."/>
        </authorList>
    </citation>
    <scope>NUCLEOTIDE SEQUENCE [LARGE SCALE GENOMIC DNA]</scope>
</reference>
<dbReference type="OrthoDB" id="20681at2759"/>